<accession>A0A0M3JG00</accession>
<dbReference type="EMBL" id="UYRR01013605">
    <property type="protein sequence ID" value="VDK26862.1"/>
    <property type="molecule type" value="Genomic_DNA"/>
</dbReference>
<reference evidence="4" key="1">
    <citation type="submission" date="2017-02" db="UniProtKB">
        <authorList>
            <consortium name="WormBaseParasite"/>
        </authorList>
    </citation>
    <scope>IDENTIFICATION</scope>
</reference>
<dbReference type="WBParaSite" id="ASIM_0000655401-mRNA-1">
    <property type="protein sequence ID" value="ASIM_0000655401-mRNA-1"/>
    <property type="gene ID" value="ASIM_0000655401"/>
</dbReference>
<organism evidence="4">
    <name type="scientific">Anisakis simplex</name>
    <name type="common">Herring worm</name>
    <dbReference type="NCBI Taxonomy" id="6269"/>
    <lineage>
        <taxon>Eukaryota</taxon>
        <taxon>Metazoa</taxon>
        <taxon>Ecdysozoa</taxon>
        <taxon>Nematoda</taxon>
        <taxon>Chromadorea</taxon>
        <taxon>Rhabditida</taxon>
        <taxon>Spirurina</taxon>
        <taxon>Ascaridomorpha</taxon>
        <taxon>Ascaridoidea</taxon>
        <taxon>Anisakidae</taxon>
        <taxon>Anisakis</taxon>
        <taxon>Anisakis simplex complex</taxon>
    </lineage>
</organism>
<feature type="compositionally biased region" description="Basic and acidic residues" evidence="1">
    <location>
        <begin position="42"/>
        <end position="64"/>
    </location>
</feature>
<dbReference type="OrthoDB" id="5781281at2759"/>
<feature type="region of interest" description="Disordered" evidence="1">
    <location>
        <begin position="30"/>
        <end position="72"/>
    </location>
</feature>
<proteinExistence type="predicted"/>
<reference evidence="2 3" key="2">
    <citation type="submission" date="2018-11" db="EMBL/GenBank/DDBJ databases">
        <authorList>
            <consortium name="Pathogen Informatics"/>
        </authorList>
    </citation>
    <scope>NUCLEOTIDE SEQUENCE [LARGE SCALE GENOMIC DNA]</scope>
</reference>
<gene>
    <name evidence="2" type="ORF">ASIM_LOCUS6330</name>
</gene>
<keyword evidence="3" id="KW-1185">Reference proteome</keyword>
<protein>
    <submittedName>
        <fullName evidence="4">Cryptochrome_C domain-containing protein</fullName>
    </submittedName>
</protein>
<evidence type="ECO:0000313" key="4">
    <source>
        <dbReference type="WBParaSite" id="ASIM_0000655401-mRNA-1"/>
    </source>
</evidence>
<dbReference type="AlphaFoldDB" id="A0A0M3JG00"/>
<evidence type="ECO:0000256" key="1">
    <source>
        <dbReference type="SAM" id="MobiDB-lite"/>
    </source>
</evidence>
<name>A0A0M3JG00_ANISI</name>
<dbReference type="Proteomes" id="UP000267096">
    <property type="component" value="Unassembled WGS sequence"/>
</dbReference>
<sequence length="117" mass="13523">MATTSQDDSTWNGILVDEVELARAAEHNPHARSRLHLQNNNERIRRGVDVQMRDEEPENARQPDVEDSADENSRVWNSLLVDEIDIKHALQRSASLSANDDRVNNNYRHYLNSNLNY</sequence>
<evidence type="ECO:0000313" key="2">
    <source>
        <dbReference type="EMBL" id="VDK26862.1"/>
    </source>
</evidence>
<evidence type="ECO:0000313" key="3">
    <source>
        <dbReference type="Proteomes" id="UP000267096"/>
    </source>
</evidence>